<comment type="catalytic activity">
    <reaction evidence="7">
        <text>cob(II)yrinate + 2 L-glutamine + 2 ATP + 2 H2O = cob(II)yrinate a,c diamide + 2 L-glutamate + 2 ADP + 2 phosphate + 2 H(+)</text>
        <dbReference type="Rhea" id="RHEA:26289"/>
        <dbReference type="ChEBI" id="CHEBI:15377"/>
        <dbReference type="ChEBI" id="CHEBI:15378"/>
        <dbReference type="ChEBI" id="CHEBI:29985"/>
        <dbReference type="ChEBI" id="CHEBI:30616"/>
        <dbReference type="ChEBI" id="CHEBI:43474"/>
        <dbReference type="ChEBI" id="CHEBI:58359"/>
        <dbReference type="ChEBI" id="CHEBI:58537"/>
        <dbReference type="ChEBI" id="CHEBI:58894"/>
        <dbReference type="ChEBI" id="CHEBI:456216"/>
        <dbReference type="EC" id="6.3.5.11"/>
    </reaction>
</comment>
<dbReference type="PANTHER" id="PTHR43873:SF1">
    <property type="entry name" value="COBYRINATE A,C-DIAMIDE SYNTHASE"/>
    <property type="match status" value="1"/>
</dbReference>
<evidence type="ECO:0000259" key="9">
    <source>
        <dbReference type="Pfam" id="PF07685"/>
    </source>
</evidence>
<dbReference type="CDD" id="cd03130">
    <property type="entry name" value="GATase1_CobB"/>
    <property type="match status" value="1"/>
</dbReference>
<dbReference type="AlphaFoldDB" id="A0A2T6C8H4"/>
<comment type="miscellaneous">
    <text evidence="7">The a and c carboxylates of cobyrinate are activated for nucleophilic attack via formation of a phosphorylated intermediate by ATP. CbiA catalyzes first the amidation of the c-carboxylate, and then that of the a-carboxylate.</text>
</comment>
<comment type="pathway">
    <text evidence="7">Cofactor biosynthesis; adenosylcobalamin biosynthesis; cob(II)yrinate a,c-diamide from sirohydrochlorin (anaerobic route): step 10/10.</text>
</comment>
<dbReference type="HAMAP" id="MF_00027">
    <property type="entry name" value="CobB_CbiA"/>
    <property type="match status" value="1"/>
</dbReference>
<dbReference type="NCBIfam" id="NF002204">
    <property type="entry name" value="PRK01077.1"/>
    <property type="match status" value="1"/>
</dbReference>
<evidence type="ECO:0000259" key="8">
    <source>
        <dbReference type="Pfam" id="PF01656"/>
    </source>
</evidence>
<evidence type="ECO:0000313" key="10">
    <source>
        <dbReference type="EMBL" id="PTX64576.1"/>
    </source>
</evidence>
<dbReference type="SUPFAM" id="SSF52540">
    <property type="entry name" value="P-loop containing nucleoside triphosphate hydrolases"/>
    <property type="match status" value="1"/>
</dbReference>
<keyword evidence="3 7" id="KW-0547">Nucleotide-binding</keyword>
<feature type="domain" description="CobB/CobQ-like glutamine amidotransferase" evidence="9">
    <location>
        <begin position="256"/>
        <end position="445"/>
    </location>
</feature>
<evidence type="ECO:0000256" key="6">
    <source>
        <dbReference type="ARBA" id="ARBA00022962"/>
    </source>
</evidence>
<dbReference type="InterPro" id="IPR011698">
    <property type="entry name" value="GATase_3"/>
</dbReference>
<dbReference type="RefSeq" id="WP_245920624.1">
    <property type="nucleotide sequence ID" value="NZ_QBKR01000002.1"/>
</dbReference>
<gene>
    <name evidence="7" type="primary">cbiA</name>
    <name evidence="10" type="ORF">C8P63_10269</name>
</gene>
<comment type="cofactor">
    <cofactor evidence="1 7">
        <name>Mg(2+)</name>
        <dbReference type="ChEBI" id="CHEBI:18420"/>
    </cofactor>
</comment>
<evidence type="ECO:0000256" key="3">
    <source>
        <dbReference type="ARBA" id="ARBA00022741"/>
    </source>
</evidence>
<accession>A0A2T6C8H4</accession>
<evidence type="ECO:0000256" key="7">
    <source>
        <dbReference type="HAMAP-Rule" id="MF_00027"/>
    </source>
</evidence>
<comment type="similarity">
    <text evidence="7">Belongs to the CobB/CbiA family.</text>
</comment>
<proteinExistence type="inferred from homology"/>
<dbReference type="UniPathway" id="UPA00148">
    <property type="reaction ID" value="UER00231"/>
</dbReference>
<dbReference type="EMBL" id="QBKR01000002">
    <property type="protein sequence ID" value="PTX64576.1"/>
    <property type="molecule type" value="Genomic_DNA"/>
</dbReference>
<comment type="caution">
    <text evidence="10">The sequence shown here is derived from an EMBL/GenBank/DDBJ whole genome shotgun (WGS) entry which is preliminary data.</text>
</comment>
<sequence>MESNPPRLVIAGTGSGAGKTTVTSGLLAAMKKRGIRVQAFKAGPDYIDPGFHGKVTGRSSRNLDTWMLGKDGMREVFIRGARGADLCIVEGVMGLFDGKHPDGNEGSTAEIAAELNAPVVLVIDAHGAARSAAAVVRGFQVFEPAVEIGGVILNRVGSDRHVRILTASIEKECGIPVLGSLGREASLALPERHLGLVPVLEQDGWPEWLNHLSDRVTSNIDLDALLSLAERNAPVKPPAVPRFPRRLPKEEPKPVIAVARDAAFHFYYAENLELLRLFGAELRFFSPLESKDLPEETDGLYLGGGYPEELAGVLAGNTELKRAIRSRIEAGLPTYAECGGWMFLCRSLTDRQHRRYAMAGVIPADIEMTPRAAALGYREVRAEKETLLLAKGETARGHEFHYSRVSGKPDWSPAWRTEGSCGHGYEGYAEGALLAAYTHLHFLSRPEMARRWVAASLAYRMRRTSGGAGKLAVRMKS</sequence>
<dbReference type="CDD" id="cd05388">
    <property type="entry name" value="CobB_N"/>
    <property type="match status" value="1"/>
</dbReference>
<feature type="site" description="Increases nucleophilicity of active site Cys" evidence="7">
    <location>
        <position position="439"/>
    </location>
</feature>
<dbReference type="EC" id="6.3.5.11" evidence="7"/>
<dbReference type="Gene3D" id="3.40.50.300">
    <property type="entry name" value="P-loop containing nucleotide triphosphate hydrolases"/>
    <property type="match status" value="2"/>
</dbReference>
<dbReference type="GO" id="GO:0009236">
    <property type="term" value="P:cobalamin biosynthetic process"/>
    <property type="evidence" value="ECO:0007669"/>
    <property type="project" value="UniProtKB-UniRule"/>
</dbReference>
<organism evidence="10 11">
    <name type="scientific">Melghirimyces profundicolus</name>
    <dbReference type="NCBI Taxonomy" id="1242148"/>
    <lineage>
        <taxon>Bacteria</taxon>
        <taxon>Bacillati</taxon>
        <taxon>Bacillota</taxon>
        <taxon>Bacilli</taxon>
        <taxon>Bacillales</taxon>
        <taxon>Thermoactinomycetaceae</taxon>
        <taxon>Melghirimyces</taxon>
    </lineage>
</organism>
<name>A0A2T6C8H4_9BACL</name>
<dbReference type="GO" id="GO:0042242">
    <property type="term" value="F:cobyrinic acid a,c-diamide synthase activity"/>
    <property type="evidence" value="ECO:0007669"/>
    <property type="project" value="UniProtKB-UniRule"/>
</dbReference>
<dbReference type="Proteomes" id="UP000244240">
    <property type="component" value="Unassembled WGS sequence"/>
</dbReference>
<dbReference type="PROSITE" id="PS51274">
    <property type="entry name" value="GATASE_COBBQ"/>
    <property type="match status" value="1"/>
</dbReference>
<dbReference type="PANTHER" id="PTHR43873">
    <property type="entry name" value="COBYRINATE A,C-DIAMIDE SYNTHASE"/>
    <property type="match status" value="1"/>
</dbReference>
<comment type="function">
    <text evidence="7">Catalyzes the ATP-dependent amidation of the two carboxylate groups at positions a and c of cobyrinate, using either L-glutamine or ammonia as the nitrogen source.</text>
</comment>
<keyword evidence="5 7" id="KW-0460">Magnesium</keyword>
<evidence type="ECO:0000256" key="4">
    <source>
        <dbReference type="ARBA" id="ARBA00022840"/>
    </source>
</evidence>
<evidence type="ECO:0000256" key="1">
    <source>
        <dbReference type="ARBA" id="ARBA00001946"/>
    </source>
</evidence>
<feature type="active site" description="Nucleophile" evidence="7">
    <location>
        <position position="338"/>
    </location>
</feature>
<reference evidence="10 11" key="1">
    <citation type="submission" date="2018-04" db="EMBL/GenBank/DDBJ databases">
        <title>Genomic Encyclopedia of Archaeal and Bacterial Type Strains, Phase II (KMG-II): from individual species to whole genera.</title>
        <authorList>
            <person name="Goeker M."/>
        </authorList>
    </citation>
    <scope>NUCLEOTIDE SEQUENCE [LARGE SCALE GENOMIC DNA]</scope>
    <source>
        <strain evidence="10 11">DSM 45787</strain>
    </source>
</reference>
<dbReference type="NCBIfam" id="TIGR00379">
    <property type="entry name" value="cobB"/>
    <property type="match status" value="1"/>
</dbReference>
<keyword evidence="7" id="KW-0169">Cobalamin biosynthesis</keyword>
<dbReference type="Pfam" id="PF01656">
    <property type="entry name" value="CbiA"/>
    <property type="match status" value="1"/>
</dbReference>
<keyword evidence="2 7" id="KW-0436">Ligase</keyword>
<dbReference type="GO" id="GO:0005524">
    <property type="term" value="F:ATP binding"/>
    <property type="evidence" value="ECO:0007669"/>
    <property type="project" value="UniProtKB-UniRule"/>
</dbReference>
<dbReference type="InterPro" id="IPR029062">
    <property type="entry name" value="Class_I_gatase-like"/>
</dbReference>
<keyword evidence="11" id="KW-1185">Reference proteome</keyword>
<dbReference type="Gene3D" id="3.40.50.880">
    <property type="match status" value="1"/>
</dbReference>
<evidence type="ECO:0000256" key="2">
    <source>
        <dbReference type="ARBA" id="ARBA00022598"/>
    </source>
</evidence>
<keyword evidence="6 7" id="KW-0315">Glutamine amidotransferase</keyword>
<dbReference type="InterPro" id="IPR002586">
    <property type="entry name" value="CobQ/CobB/MinD/ParA_Nub-bd_dom"/>
</dbReference>
<dbReference type="Pfam" id="PF07685">
    <property type="entry name" value="GATase_3"/>
    <property type="match status" value="1"/>
</dbReference>
<protein>
    <recommendedName>
        <fullName evidence="7">Cobyrinate a,c-diamide synthase</fullName>
        <ecNumber evidence="7">6.3.5.11</ecNumber>
    </recommendedName>
    <alternativeName>
        <fullName evidence="7">Cobyrinic acid a,c-diamide synthetase</fullName>
    </alternativeName>
</protein>
<evidence type="ECO:0000313" key="11">
    <source>
        <dbReference type="Proteomes" id="UP000244240"/>
    </source>
</evidence>
<dbReference type="InterPro" id="IPR004484">
    <property type="entry name" value="CbiA/CobB_synth"/>
</dbReference>
<dbReference type="InterPro" id="IPR027417">
    <property type="entry name" value="P-loop_NTPase"/>
</dbReference>
<keyword evidence="4 7" id="KW-0067">ATP-binding</keyword>
<dbReference type="SUPFAM" id="SSF52317">
    <property type="entry name" value="Class I glutamine amidotransferase-like"/>
    <property type="match status" value="1"/>
</dbReference>
<evidence type="ECO:0000256" key="5">
    <source>
        <dbReference type="ARBA" id="ARBA00022842"/>
    </source>
</evidence>
<feature type="domain" description="CobQ/CobB/MinD/ParA nucleotide binding" evidence="8">
    <location>
        <begin position="8"/>
        <end position="194"/>
    </location>
</feature>
<comment type="domain">
    <text evidence="7">Comprises of two domains. The C-terminal domain contains the binding site for glutamine and catalyzes the hydrolysis of this substrate to glutamate and ammonia. The N-terminal domain is anticipated to bind ATP and cobyrinate and catalyzes the ultimate synthesis of the diamide product. The ammonia produced via the glutaminase domain is probably translocated to the adjacent domain via a molecular tunnel, where it reacts with an activated intermediate.</text>
</comment>